<proteinExistence type="inferred from homology"/>
<dbReference type="SUPFAM" id="SSF49785">
    <property type="entry name" value="Galactose-binding domain-like"/>
    <property type="match status" value="1"/>
</dbReference>
<dbReference type="STRING" id="681398.PJIAN_4849"/>
<dbReference type="InterPro" id="IPR008979">
    <property type="entry name" value="Galactose-bd-like_sf"/>
</dbReference>
<feature type="active site" description="Proton acceptor" evidence="5">
    <location>
        <position position="34"/>
    </location>
</feature>
<feature type="domain" description="F5/8 type C" evidence="9">
    <location>
        <begin position="318"/>
        <end position="460"/>
    </location>
</feature>
<evidence type="ECO:0000256" key="5">
    <source>
        <dbReference type="PIRSR" id="PIRSR606710-1"/>
    </source>
</evidence>
<dbReference type="InterPro" id="IPR000421">
    <property type="entry name" value="FA58C"/>
</dbReference>
<dbReference type="PANTHER" id="PTHR43301:SF3">
    <property type="entry name" value="ARABINAN ENDO-1,5-ALPHA-L-ARABINOSIDASE A-RELATED"/>
    <property type="match status" value="1"/>
</dbReference>
<feature type="site" description="Important for catalytic activity, responsible for pKa modulation of the active site Glu and correct orientation of both the proton donor and substrate" evidence="6">
    <location>
        <position position="155"/>
    </location>
</feature>
<gene>
    <name evidence="10" type="ORF">PJIAN_4849</name>
</gene>
<comment type="caution">
    <text evidence="10">The sequence shown here is derived from an EMBL/GenBank/DDBJ whole genome shotgun (WGS) entry which is preliminary data.</text>
</comment>
<reference evidence="11" key="2">
    <citation type="journal article" date="2017" name="Genome Announc.">
        <title>Draft genome sequence of Paludibacter jiangxiensis NM7(T), a propionate-producing fermentative bacterium.</title>
        <authorList>
            <person name="Qiu Y.-L."/>
            <person name="Tourlousse D.M."/>
            <person name="Matsuura N."/>
            <person name="Ohashi A."/>
            <person name="Sekiguchi Y."/>
        </authorList>
    </citation>
    <scope>NUCLEOTIDE SEQUENCE [LARGE SCALE GENOMIC DNA]</scope>
    <source>
        <strain evidence="11">NM7</strain>
    </source>
</reference>
<dbReference type="Pfam" id="PF04616">
    <property type="entry name" value="Glyco_hydro_43"/>
    <property type="match status" value="1"/>
</dbReference>
<dbReference type="InterPro" id="IPR006710">
    <property type="entry name" value="Glyco_hydro_43"/>
</dbReference>
<dbReference type="AlphaFoldDB" id="A0A171AUP7"/>
<dbReference type="EMBL" id="BDCR01000004">
    <property type="protein sequence ID" value="GAT64299.1"/>
    <property type="molecule type" value="Genomic_DNA"/>
</dbReference>
<evidence type="ECO:0000256" key="6">
    <source>
        <dbReference type="PIRSR" id="PIRSR606710-2"/>
    </source>
</evidence>
<comment type="pathway">
    <text evidence="1">Glycan metabolism; L-arabinan degradation.</text>
</comment>
<keyword evidence="11" id="KW-1185">Reference proteome</keyword>
<dbReference type="Gene3D" id="2.115.10.20">
    <property type="entry name" value="Glycosyl hydrolase domain, family 43"/>
    <property type="match status" value="1"/>
</dbReference>
<feature type="signal peptide" evidence="8">
    <location>
        <begin position="1"/>
        <end position="22"/>
    </location>
</feature>
<dbReference type="Pfam" id="PF00754">
    <property type="entry name" value="F5_F8_type_C"/>
    <property type="match status" value="1"/>
</dbReference>
<protein>
    <submittedName>
        <fullName evidence="10">F5/8 type C domain-containing protein</fullName>
    </submittedName>
</protein>
<sequence>MKKKTLFILLFCLSAVNSHFLAAQNPIIPDMIADPSIIKLNGIYYCYATTDGYGKGLASSGPPVLWQSKDFVNWSFNGFYFPSAKDQLYWAPSKAVAANGKYYLYPTVNTSIYAAVADSPAGPFTLANGADIFTGTDAPQPLLKLNGPKHTKGIDADVLMDDDGQAYVFWAQRGAARLHKDMVTLDTAIVQISTKRKGYSEGPIVFKRKGIYYYLYTLEGHENYKYAYIYSKTSPLGPFVFPENDIIAASDRDQKIYGPGHGCVFNEPGTDNYYFAYLEFGIGGTNRQVWVDKLAFNADGTIIPVKLTHQGVGALSKTKPEKNLALGAKAVASSQAPDFKVKPIKDPTLDRTETYLPQNVVDGSNGTRWMAAPGDSLATITLDLGKTTRIKRSDAYFVQPTAGHAYKLEYSTDGKTWKTCGGHTNVRYQSPHTDNLNAKARFLRITFLKGTAGLWEWKVY</sequence>
<dbReference type="OrthoDB" id="3308423at2"/>
<reference evidence="11" key="1">
    <citation type="submission" date="2016-04" db="EMBL/GenBank/DDBJ databases">
        <title>Draft genome sequence of Paludibacter jiangxiensis strain NM7.</title>
        <authorList>
            <person name="Qiu Y."/>
            <person name="Matsuura N."/>
            <person name="Ohashi A."/>
            <person name="Tourlousse M.D."/>
            <person name="Sekiguchi Y."/>
        </authorList>
    </citation>
    <scope>NUCLEOTIDE SEQUENCE [LARGE SCALE GENOMIC DNA]</scope>
    <source>
        <strain evidence="11">NM7</strain>
    </source>
</reference>
<evidence type="ECO:0000256" key="2">
    <source>
        <dbReference type="ARBA" id="ARBA00009865"/>
    </source>
</evidence>
<evidence type="ECO:0000256" key="8">
    <source>
        <dbReference type="SAM" id="SignalP"/>
    </source>
</evidence>
<evidence type="ECO:0000259" key="9">
    <source>
        <dbReference type="PROSITE" id="PS50022"/>
    </source>
</evidence>
<feature type="chain" id="PRO_5007905347" evidence="8">
    <location>
        <begin position="23"/>
        <end position="460"/>
    </location>
</feature>
<evidence type="ECO:0000256" key="1">
    <source>
        <dbReference type="ARBA" id="ARBA00004834"/>
    </source>
</evidence>
<dbReference type="SUPFAM" id="SSF75005">
    <property type="entry name" value="Arabinanase/levansucrase/invertase"/>
    <property type="match status" value="1"/>
</dbReference>
<dbReference type="CDD" id="cd18608">
    <property type="entry name" value="GH43_F5-8_typeC-like"/>
    <property type="match status" value="1"/>
</dbReference>
<organism evidence="10 11">
    <name type="scientific">Paludibacter jiangxiensis</name>
    <dbReference type="NCBI Taxonomy" id="681398"/>
    <lineage>
        <taxon>Bacteria</taxon>
        <taxon>Pseudomonadati</taxon>
        <taxon>Bacteroidota</taxon>
        <taxon>Bacteroidia</taxon>
        <taxon>Bacteroidales</taxon>
        <taxon>Paludibacteraceae</taxon>
        <taxon>Paludibacter</taxon>
    </lineage>
</organism>
<dbReference type="GO" id="GO:0004553">
    <property type="term" value="F:hydrolase activity, hydrolyzing O-glycosyl compounds"/>
    <property type="evidence" value="ECO:0007669"/>
    <property type="project" value="InterPro"/>
</dbReference>
<evidence type="ECO:0000256" key="7">
    <source>
        <dbReference type="RuleBase" id="RU361187"/>
    </source>
</evidence>
<accession>A0A171AUP7</accession>
<keyword evidence="4 7" id="KW-0326">Glycosidase</keyword>
<dbReference type="PROSITE" id="PS50022">
    <property type="entry name" value="FA58C_3"/>
    <property type="match status" value="1"/>
</dbReference>
<name>A0A171AUP7_9BACT</name>
<dbReference type="RefSeq" id="WP_068706259.1">
    <property type="nucleotide sequence ID" value="NZ_BDCR01000004.1"/>
</dbReference>
<evidence type="ECO:0000256" key="4">
    <source>
        <dbReference type="ARBA" id="ARBA00023295"/>
    </source>
</evidence>
<evidence type="ECO:0000256" key="3">
    <source>
        <dbReference type="ARBA" id="ARBA00022801"/>
    </source>
</evidence>
<comment type="similarity">
    <text evidence="2 7">Belongs to the glycosyl hydrolase 43 family.</text>
</comment>
<keyword evidence="8" id="KW-0732">Signal</keyword>
<feature type="active site" description="Proton donor" evidence="5">
    <location>
        <position position="201"/>
    </location>
</feature>
<evidence type="ECO:0000313" key="10">
    <source>
        <dbReference type="EMBL" id="GAT64299.1"/>
    </source>
</evidence>
<dbReference type="GO" id="GO:0005975">
    <property type="term" value="P:carbohydrate metabolic process"/>
    <property type="evidence" value="ECO:0007669"/>
    <property type="project" value="InterPro"/>
</dbReference>
<dbReference type="InterPro" id="IPR050727">
    <property type="entry name" value="GH43_arabinanases"/>
</dbReference>
<dbReference type="InterPro" id="IPR023296">
    <property type="entry name" value="Glyco_hydro_beta-prop_sf"/>
</dbReference>
<keyword evidence="3 7" id="KW-0378">Hydrolase</keyword>
<dbReference type="Proteomes" id="UP000076586">
    <property type="component" value="Unassembled WGS sequence"/>
</dbReference>
<dbReference type="Gene3D" id="2.60.120.260">
    <property type="entry name" value="Galactose-binding domain-like"/>
    <property type="match status" value="1"/>
</dbReference>
<dbReference type="PANTHER" id="PTHR43301">
    <property type="entry name" value="ARABINAN ENDO-1,5-ALPHA-L-ARABINOSIDASE"/>
    <property type="match status" value="1"/>
</dbReference>
<evidence type="ECO:0000313" key="11">
    <source>
        <dbReference type="Proteomes" id="UP000076586"/>
    </source>
</evidence>